<dbReference type="RefSeq" id="WP_135251170.1">
    <property type="nucleotide sequence ID" value="NZ_SMLK01000007.1"/>
</dbReference>
<evidence type="ECO:0000313" key="2">
    <source>
        <dbReference type="EMBL" id="TFY97618.1"/>
    </source>
</evidence>
<keyword evidence="3" id="KW-1185">Reference proteome</keyword>
<feature type="region of interest" description="Disordered" evidence="1">
    <location>
        <begin position="46"/>
        <end position="75"/>
    </location>
</feature>
<accession>A0A4Z0BI91</accession>
<sequence length="75" mass="8591">MKPEPSDRHRKFVRNAAPERNEQAPLGPHPSYDEVLDVGVEYTFPASDPVAVQSSAKDAAEREERRGQRHRDRPR</sequence>
<feature type="region of interest" description="Disordered" evidence="1">
    <location>
        <begin position="1"/>
        <end position="33"/>
    </location>
</feature>
<protein>
    <submittedName>
        <fullName evidence="2">Uncharacterized protein</fullName>
    </submittedName>
</protein>
<proteinExistence type="predicted"/>
<dbReference type="AlphaFoldDB" id="A0A4Z0BI91"/>
<evidence type="ECO:0000256" key="1">
    <source>
        <dbReference type="SAM" id="MobiDB-lite"/>
    </source>
</evidence>
<organism evidence="2 3">
    <name type="scientific">Ramlibacter humi</name>
    <dbReference type="NCBI Taxonomy" id="2530451"/>
    <lineage>
        <taxon>Bacteria</taxon>
        <taxon>Pseudomonadati</taxon>
        <taxon>Pseudomonadota</taxon>
        <taxon>Betaproteobacteria</taxon>
        <taxon>Burkholderiales</taxon>
        <taxon>Comamonadaceae</taxon>
        <taxon>Ramlibacter</taxon>
    </lineage>
</organism>
<gene>
    <name evidence="2" type="ORF">EZ216_17985</name>
</gene>
<evidence type="ECO:0000313" key="3">
    <source>
        <dbReference type="Proteomes" id="UP000297839"/>
    </source>
</evidence>
<name>A0A4Z0BI91_9BURK</name>
<dbReference type="EMBL" id="SMLK01000007">
    <property type="protein sequence ID" value="TFY97618.1"/>
    <property type="molecule type" value="Genomic_DNA"/>
</dbReference>
<dbReference type="OrthoDB" id="8722685at2"/>
<reference evidence="2 3" key="1">
    <citation type="submission" date="2019-03" db="EMBL/GenBank/DDBJ databases">
        <title>Ramlibacter sp. 18x22-1, whole genome shotgun sequence.</title>
        <authorList>
            <person name="Zhang X."/>
            <person name="Feng G."/>
            <person name="Zhu H."/>
        </authorList>
    </citation>
    <scope>NUCLEOTIDE SEQUENCE [LARGE SCALE GENOMIC DNA]</scope>
    <source>
        <strain evidence="2 3">18x22-1</strain>
    </source>
</reference>
<comment type="caution">
    <text evidence="2">The sequence shown here is derived from an EMBL/GenBank/DDBJ whole genome shotgun (WGS) entry which is preliminary data.</text>
</comment>
<dbReference type="Proteomes" id="UP000297839">
    <property type="component" value="Unassembled WGS sequence"/>
</dbReference>